<protein>
    <submittedName>
        <fullName evidence="2">Uncharacterized protein</fullName>
    </submittedName>
</protein>
<evidence type="ECO:0000256" key="1">
    <source>
        <dbReference type="SAM" id="MobiDB-lite"/>
    </source>
</evidence>
<evidence type="ECO:0000313" key="3">
    <source>
        <dbReference type="Proteomes" id="UP000604475"/>
    </source>
</evidence>
<dbReference type="NCBIfam" id="TIGR03917">
    <property type="entry name" value="Frankia_40_dom"/>
    <property type="match status" value="1"/>
</dbReference>
<sequence length="177" mass="18082">MARESAADGAGLAVAIACDAATTSASAGTEDGPAAAERRGTRSGVTAKPWTDQDWALVVGTGSDLAELVAEVSRLPAGLEFVEAFGDVDLVLVYRPAEGKRSREDLIDSLVDRVVEHGGMLVGPVGPGGLSAGERFTTSGERVAFAAGQADALSAMRRALTGMYDPRTDGRPVPAAP</sequence>
<dbReference type="RefSeq" id="WP_202998978.1">
    <property type="nucleotide sequence ID" value="NZ_JADWYU010000195.1"/>
</dbReference>
<feature type="region of interest" description="Disordered" evidence="1">
    <location>
        <begin position="25"/>
        <end position="47"/>
    </location>
</feature>
<organism evidence="2 3">
    <name type="scientific">Frankia nepalensis</name>
    <dbReference type="NCBI Taxonomy" id="1836974"/>
    <lineage>
        <taxon>Bacteria</taxon>
        <taxon>Bacillati</taxon>
        <taxon>Actinomycetota</taxon>
        <taxon>Actinomycetes</taxon>
        <taxon>Frankiales</taxon>
        <taxon>Frankiaceae</taxon>
        <taxon>Frankia</taxon>
    </lineage>
</organism>
<keyword evidence="3" id="KW-1185">Reference proteome</keyword>
<dbReference type="InterPro" id="IPR023817">
    <property type="entry name" value="Frankia_40_dom"/>
</dbReference>
<dbReference type="Proteomes" id="UP000604475">
    <property type="component" value="Unassembled WGS sequence"/>
</dbReference>
<dbReference type="EMBL" id="JAEACQ010000163">
    <property type="protein sequence ID" value="MBL7627676.1"/>
    <property type="molecule type" value="Genomic_DNA"/>
</dbReference>
<name>A0A937URE9_9ACTN</name>
<proteinExistence type="predicted"/>
<comment type="caution">
    <text evidence="2">The sequence shown here is derived from an EMBL/GenBank/DDBJ whole genome shotgun (WGS) entry which is preliminary data.</text>
</comment>
<gene>
    <name evidence="2" type="ORF">I7412_10960</name>
</gene>
<evidence type="ECO:0000313" key="2">
    <source>
        <dbReference type="EMBL" id="MBL7627676.1"/>
    </source>
</evidence>
<reference evidence="2" key="1">
    <citation type="submission" date="2020-12" db="EMBL/GenBank/DDBJ databases">
        <title>Genomic characterization of non-nitrogen-fixing Frankia strains.</title>
        <authorList>
            <person name="Carlos-Shanley C."/>
            <person name="Guerra T."/>
            <person name="Hahn D."/>
        </authorList>
    </citation>
    <scope>NUCLEOTIDE SEQUENCE</scope>
    <source>
        <strain evidence="2">CN6</strain>
    </source>
</reference>
<accession>A0A937URE9</accession>
<dbReference type="AlphaFoldDB" id="A0A937URE9"/>